<dbReference type="Proteomes" id="UP000800040">
    <property type="component" value="Unassembled WGS sequence"/>
</dbReference>
<keyword evidence="1" id="KW-0732">Signal</keyword>
<dbReference type="EMBL" id="ML975274">
    <property type="protein sequence ID" value="KAF1836382.1"/>
    <property type="molecule type" value="Genomic_DNA"/>
</dbReference>
<sequence length="110" mass="12406">MRRIILFGLGSHFAALVYPSHMCFAPSKSVETSNCPVVRNSPDRPCTPWRFPPRPCQSARPCILAAGLASTEYTPAIEVAELQPRMLHLQTSRLPMDWIHSQPLRWSSPH</sequence>
<organism evidence="2 3">
    <name type="scientific">Decorospora gaudefroyi</name>
    <dbReference type="NCBI Taxonomy" id="184978"/>
    <lineage>
        <taxon>Eukaryota</taxon>
        <taxon>Fungi</taxon>
        <taxon>Dikarya</taxon>
        <taxon>Ascomycota</taxon>
        <taxon>Pezizomycotina</taxon>
        <taxon>Dothideomycetes</taxon>
        <taxon>Pleosporomycetidae</taxon>
        <taxon>Pleosporales</taxon>
        <taxon>Pleosporineae</taxon>
        <taxon>Pleosporaceae</taxon>
        <taxon>Decorospora</taxon>
    </lineage>
</organism>
<reference evidence="2" key="1">
    <citation type="submission" date="2020-01" db="EMBL/GenBank/DDBJ databases">
        <authorList>
            <consortium name="DOE Joint Genome Institute"/>
            <person name="Haridas S."/>
            <person name="Albert R."/>
            <person name="Binder M."/>
            <person name="Bloem J."/>
            <person name="Labutti K."/>
            <person name="Salamov A."/>
            <person name="Andreopoulos B."/>
            <person name="Baker S.E."/>
            <person name="Barry K."/>
            <person name="Bills G."/>
            <person name="Bluhm B.H."/>
            <person name="Cannon C."/>
            <person name="Castanera R."/>
            <person name="Culley D.E."/>
            <person name="Daum C."/>
            <person name="Ezra D."/>
            <person name="Gonzalez J.B."/>
            <person name="Henrissat B."/>
            <person name="Kuo A."/>
            <person name="Liang C."/>
            <person name="Lipzen A."/>
            <person name="Lutzoni F."/>
            <person name="Magnuson J."/>
            <person name="Mondo S."/>
            <person name="Nolan M."/>
            <person name="Ohm R."/>
            <person name="Pangilinan J."/>
            <person name="Park H.-J."/>
            <person name="Ramirez L."/>
            <person name="Alfaro M."/>
            <person name="Sun H."/>
            <person name="Tritt A."/>
            <person name="Yoshinaga Y."/>
            <person name="Zwiers L.-H."/>
            <person name="Turgeon B.G."/>
            <person name="Goodwin S.B."/>
            <person name="Spatafora J.W."/>
            <person name="Crous P.W."/>
            <person name="Grigoriev I.V."/>
        </authorList>
    </citation>
    <scope>NUCLEOTIDE SEQUENCE</scope>
    <source>
        <strain evidence="2">P77</strain>
    </source>
</reference>
<feature type="chain" id="PRO_5025364991" description="Secreted protein" evidence="1">
    <location>
        <begin position="20"/>
        <end position="110"/>
    </location>
</feature>
<feature type="signal peptide" evidence="1">
    <location>
        <begin position="1"/>
        <end position="19"/>
    </location>
</feature>
<keyword evidence="3" id="KW-1185">Reference proteome</keyword>
<evidence type="ECO:0000313" key="2">
    <source>
        <dbReference type="EMBL" id="KAF1836382.1"/>
    </source>
</evidence>
<evidence type="ECO:0000313" key="3">
    <source>
        <dbReference type="Proteomes" id="UP000800040"/>
    </source>
</evidence>
<dbReference type="AlphaFoldDB" id="A0A6A5KKX4"/>
<gene>
    <name evidence="2" type="ORF">BDW02DRAFT_241798</name>
</gene>
<name>A0A6A5KKX4_9PLEO</name>
<accession>A0A6A5KKX4</accession>
<evidence type="ECO:0008006" key="4">
    <source>
        <dbReference type="Google" id="ProtNLM"/>
    </source>
</evidence>
<evidence type="ECO:0000256" key="1">
    <source>
        <dbReference type="SAM" id="SignalP"/>
    </source>
</evidence>
<proteinExistence type="predicted"/>
<protein>
    <recommendedName>
        <fullName evidence="4">Secreted protein</fullName>
    </recommendedName>
</protein>